<sequence>MRLGFSSALFAFARPSALRNIVALARLAHFLIVFGAGALALHALQGGPPRASEHYLALSALAGALCVLVFHSFGLYGHDMFGSRLLIRRTLLAWGAAFGLVMTLHLLFRFLRPLPDGSLALWFALSFVLFVGGRLVMLWLFQRRIRQGAFIQRSVILGMTDNALRLAEQIHHRADVVSGLVGYIDDRRTHRLSEPPPSSLPRLGDIDDLERLIRDGGVDQVLVALPAQARGRNEDLAQRLRRLPVQVLLVPDMGSFHFAHRKLVPVAGVPMFVIAEPPLQGWAPVLKRAEDLALSALALLALAPLMALVALAVKLDSPGPVLFRQKRYGYNQRLIEVFKFRSMHHHLRDEHAARQTGRADPRVTRVGRFIRKTSLDELPQLFNVLAGSMSLVGPRPHATATKAANVLFEDAVQEYVARHRVKPGITGLAQINGYRGETDTIEKIQRRVEYDLEYIENWSLWLDLSILLRTLPAVLSAEAAY</sequence>
<comment type="similarity">
    <text evidence="2">Belongs to the bacterial sugar transferase family.</text>
</comment>
<dbReference type="EC" id="2.7.8.-" evidence="7"/>
<keyword evidence="6" id="KW-0472">Membrane</keyword>
<dbReference type="PATRIC" id="fig|69.6.peg.2417"/>
<evidence type="ECO:0000256" key="6">
    <source>
        <dbReference type="ARBA" id="ARBA00023136"/>
    </source>
</evidence>
<dbReference type="PANTHER" id="PTHR30576:SF0">
    <property type="entry name" value="UNDECAPRENYL-PHOSPHATE N-ACETYLGALACTOSAMINYL 1-PHOSPHATE TRANSFERASE-RELATED"/>
    <property type="match status" value="1"/>
</dbReference>
<dbReference type="NCBIfam" id="TIGR03023">
    <property type="entry name" value="WcaJ_sugtrans"/>
    <property type="match status" value="1"/>
</dbReference>
<keyword evidence="4" id="KW-0812">Transmembrane</keyword>
<dbReference type="OrthoDB" id="9808602at2"/>
<keyword evidence="5" id="KW-1133">Transmembrane helix</keyword>
<dbReference type="EMBL" id="CP013140">
    <property type="protein sequence ID" value="ALN57804.1"/>
    <property type="molecule type" value="Genomic_DNA"/>
</dbReference>
<reference evidence="7 8" key="1">
    <citation type="submission" date="2015-11" db="EMBL/GenBank/DDBJ databases">
        <title>Genome sequences of Lysobacter enzymogenes strain C3 and Lysobacter antibioticus ATCC 29479.</title>
        <authorList>
            <person name="Kobayashi D.Y."/>
        </authorList>
    </citation>
    <scope>NUCLEOTIDE SEQUENCE [LARGE SCALE GENOMIC DNA]</scope>
    <source>
        <strain evidence="7 8">C3</strain>
    </source>
</reference>
<evidence type="ECO:0000256" key="5">
    <source>
        <dbReference type="ARBA" id="ARBA00022989"/>
    </source>
</evidence>
<dbReference type="InterPro" id="IPR003362">
    <property type="entry name" value="Bact_transf"/>
</dbReference>
<keyword evidence="3 7" id="KW-0808">Transferase</keyword>
<dbReference type="Gene3D" id="3.40.50.720">
    <property type="entry name" value="NAD(P)-binding Rossmann-like Domain"/>
    <property type="match status" value="1"/>
</dbReference>
<proteinExistence type="inferred from homology"/>
<dbReference type="Pfam" id="PF02397">
    <property type="entry name" value="Bac_transf"/>
    <property type="match status" value="1"/>
</dbReference>
<comment type="subcellular location">
    <subcellularLocation>
        <location evidence="1">Membrane</location>
        <topology evidence="1">Multi-pass membrane protein</topology>
    </subcellularLocation>
</comment>
<dbReference type="InterPro" id="IPR017473">
    <property type="entry name" value="Undecaprenyl-P_gluc_Ptfrase"/>
</dbReference>
<evidence type="ECO:0000313" key="7">
    <source>
        <dbReference type="EMBL" id="ALN57804.1"/>
    </source>
</evidence>
<evidence type="ECO:0000313" key="8">
    <source>
        <dbReference type="Proteomes" id="UP000061569"/>
    </source>
</evidence>
<dbReference type="InterPro" id="IPR017475">
    <property type="entry name" value="EPS_sugar_tfrase"/>
</dbReference>
<dbReference type="RefSeq" id="WP_057947550.1">
    <property type="nucleotide sequence ID" value="NZ_CP110813.1"/>
</dbReference>
<dbReference type="Proteomes" id="UP000061569">
    <property type="component" value="Chromosome"/>
</dbReference>
<dbReference type="GO" id="GO:0016780">
    <property type="term" value="F:phosphotransferase activity, for other substituted phosphate groups"/>
    <property type="evidence" value="ECO:0007669"/>
    <property type="project" value="TreeGrafter"/>
</dbReference>
<evidence type="ECO:0000256" key="4">
    <source>
        <dbReference type="ARBA" id="ARBA00022692"/>
    </source>
</evidence>
<dbReference type="KEGG" id="lez:GLE_2455"/>
<dbReference type="AlphaFoldDB" id="A0A0S2DGQ8"/>
<organism evidence="7 8">
    <name type="scientific">Lysobacter enzymogenes</name>
    <dbReference type="NCBI Taxonomy" id="69"/>
    <lineage>
        <taxon>Bacteria</taxon>
        <taxon>Pseudomonadati</taxon>
        <taxon>Pseudomonadota</taxon>
        <taxon>Gammaproteobacteria</taxon>
        <taxon>Lysobacterales</taxon>
        <taxon>Lysobacteraceae</taxon>
        <taxon>Lysobacter</taxon>
    </lineage>
</organism>
<dbReference type="Pfam" id="PF13727">
    <property type="entry name" value="CoA_binding_3"/>
    <property type="match status" value="1"/>
</dbReference>
<evidence type="ECO:0000256" key="3">
    <source>
        <dbReference type="ARBA" id="ARBA00022679"/>
    </source>
</evidence>
<gene>
    <name evidence="7" type="ORF">GLE_2455</name>
</gene>
<dbReference type="PANTHER" id="PTHR30576">
    <property type="entry name" value="COLANIC BIOSYNTHESIS UDP-GLUCOSE LIPID CARRIER TRANSFERASE"/>
    <property type="match status" value="1"/>
</dbReference>
<evidence type="ECO:0000256" key="2">
    <source>
        <dbReference type="ARBA" id="ARBA00006464"/>
    </source>
</evidence>
<dbReference type="STRING" id="69.GLE_2455"/>
<dbReference type="NCBIfam" id="TIGR03025">
    <property type="entry name" value="EPS_sugtrans"/>
    <property type="match status" value="1"/>
</dbReference>
<dbReference type="GO" id="GO:0016020">
    <property type="term" value="C:membrane"/>
    <property type="evidence" value="ECO:0007669"/>
    <property type="project" value="UniProtKB-SubCell"/>
</dbReference>
<name>A0A0S2DGQ8_LYSEN</name>
<evidence type="ECO:0000256" key="1">
    <source>
        <dbReference type="ARBA" id="ARBA00004141"/>
    </source>
</evidence>
<protein>
    <submittedName>
        <fullName evidence="7">Undecaprenyl-phosphate glucose phosphotransferase</fullName>
        <ecNumber evidence="7">2.7.8.-</ecNumber>
    </submittedName>
</protein>
<accession>A0A0S2DGQ8</accession>